<evidence type="ECO:0000313" key="2">
    <source>
        <dbReference type="Proteomes" id="UP000620124"/>
    </source>
</evidence>
<evidence type="ECO:0008006" key="3">
    <source>
        <dbReference type="Google" id="ProtNLM"/>
    </source>
</evidence>
<dbReference type="InterPro" id="IPR011989">
    <property type="entry name" value="ARM-like"/>
</dbReference>
<reference evidence="1" key="1">
    <citation type="submission" date="2020-05" db="EMBL/GenBank/DDBJ databases">
        <title>Mycena genomes resolve the evolution of fungal bioluminescence.</title>
        <authorList>
            <person name="Tsai I.J."/>
        </authorList>
    </citation>
    <scope>NUCLEOTIDE SEQUENCE</scope>
    <source>
        <strain evidence="1">CCC161011</strain>
    </source>
</reference>
<name>A0A8H7DEY4_9AGAR</name>
<evidence type="ECO:0000313" key="1">
    <source>
        <dbReference type="EMBL" id="KAF7369703.1"/>
    </source>
</evidence>
<organism evidence="1 2">
    <name type="scientific">Mycena venus</name>
    <dbReference type="NCBI Taxonomy" id="2733690"/>
    <lineage>
        <taxon>Eukaryota</taxon>
        <taxon>Fungi</taxon>
        <taxon>Dikarya</taxon>
        <taxon>Basidiomycota</taxon>
        <taxon>Agaricomycotina</taxon>
        <taxon>Agaricomycetes</taxon>
        <taxon>Agaricomycetidae</taxon>
        <taxon>Agaricales</taxon>
        <taxon>Marasmiineae</taxon>
        <taxon>Mycenaceae</taxon>
        <taxon>Mycena</taxon>
    </lineage>
</organism>
<dbReference type="Proteomes" id="UP000620124">
    <property type="component" value="Unassembled WGS sequence"/>
</dbReference>
<dbReference type="AlphaFoldDB" id="A0A8H7DEY4"/>
<dbReference type="EMBL" id="JACAZI010000002">
    <property type="protein sequence ID" value="KAF7369703.1"/>
    <property type="molecule type" value="Genomic_DNA"/>
</dbReference>
<dbReference type="SUPFAM" id="SSF48371">
    <property type="entry name" value="ARM repeat"/>
    <property type="match status" value="1"/>
</dbReference>
<dbReference type="InterPro" id="IPR016024">
    <property type="entry name" value="ARM-type_fold"/>
</dbReference>
<dbReference type="Gene3D" id="1.25.10.10">
    <property type="entry name" value="Leucine-rich Repeat Variant"/>
    <property type="match status" value="1"/>
</dbReference>
<accession>A0A8H7DEY4</accession>
<proteinExistence type="predicted"/>
<gene>
    <name evidence="1" type="ORF">MVEN_00301800</name>
</gene>
<sequence>MTSQSPLSAPTHSLRDQRAPSLLSYWSDNMSIGPTISLHALSKPAMWFLYHRQARKFLQENKDKPLTVLTMQILGSYLGYKYVHHATKKLVLEHLTSRINAFKSEECMVIILEWMSQRSPLMAELIVNPVLVWETEDLYGSLCEIGQWGQKIWDLCVMPLWHEDTPDQVKIMHLTFIVRAPENERLPLILKSVLNKEDLIPNLLHSPNKAIIRWTCNVFAELATRRAAMDVILTSGILTHFMAPVRDESIDDKTQEKAVQVLAKVSWWADGSKAVVEGCVLEQIFIIAAREDFYGYELLSRVARHKVTLHAVLALNPFPFLLERLTRYPYDRMGMRAVDVIVGICTWSAGAQALIDAWPNLSAVLQYAIQHWNYHSYLAGLVCKLIGALANHKSTAIAMLEAKPCPFLLERLRSEYYEEKNSFCTGSDLSMEKRYQCTPRGRNFGIHRNAL</sequence>
<keyword evidence="2" id="KW-1185">Reference proteome</keyword>
<comment type="caution">
    <text evidence="1">The sequence shown here is derived from an EMBL/GenBank/DDBJ whole genome shotgun (WGS) entry which is preliminary data.</text>
</comment>
<protein>
    <recommendedName>
        <fullName evidence="3">ARM repeat-containing protein</fullName>
    </recommendedName>
</protein>